<evidence type="ECO:0000259" key="3">
    <source>
        <dbReference type="Pfam" id="PF07859"/>
    </source>
</evidence>
<accession>A0A7Z2JIV8</accession>
<dbReference type="KEGG" id="pacs:FAZ98_27835"/>
<dbReference type="PANTHER" id="PTHR48081:SF8">
    <property type="entry name" value="ALPHA_BETA HYDROLASE FOLD-3 DOMAIN-CONTAINING PROTEIN-RELATED"/>
    <property type="match status" value="1"/>
</dbReference>
<dbReference type="OrthoDB" id="9794445at2"/>
<dbReference type="Pfam" id="PF07859">
    <property type="entry name" value="Abhydrolase_3"/>
    <property type="match status" value="1"/>
</dbReference>
<dbReference type="Gene3D" id="3.40.50.1820">
    <property type="entry name" value="alpha/beta hydrolase"/>
    <property type="match status" value="1"/>
</dbReference>
<proteinExistence type="inferred from homology"/>
<evidence type="ECO:0000256" key="2">
    <source>
        <dbReference type="ARBA" id="ARBA00022801"/>
    </source>
</evidence>
<dbReference type="InterPro" id="IPR002168">
    <property type="entry name" value="Lipase_GDXG_HIS_AS"/>
</dbReference>
<keyword evidence="5" id="KW-1185">Reference proteome</keyword>
<dbReference type="InterPro" id="IPR050300">
    <property type="entry name" value="GDXG_lipolytic_enzyme"/>
</dbReference>
<dbReference type="RefSeq" id="WP_158956115.1">
    <property type="nucleotide sequence ID" value="NZ_CP046915.1"/>
</dbReference>
<dbReference type="PROSITE" id="PS01173">
    <property type="entry name" value="LIPASE_GDXG_HIS"/>
    <property type="match status" value="1"/>
</dbReference>
<dbReference type="AlphaFoldDB" id="A0A7Z2JIV8"/>
<dbReference type="InterPro" id="IPR013094">
    <property type="entry name" value="AB_hydrolase_3"/>
</dbReference>
<reference evidence="4 5" key="1">
    <citation type="submission" date="2019-12" db="EMBL/GenBank/DDBJ databases">
        <title>Paraburkholderia acidiphila 7Q-K02 sp. nov and Paraburkholderia acidisoli DHF22 sp. nov., two strains isolated from forest soil.</title>
        <authorList>
            <person name="Gao Z."/>
            <person name="Qiu L."/>
        </authorList>
    </citation>
    <scope>NUCLEOTIDE SEQUENCE [LARGE SCALE GENOMIC DNA]</scope>
    <source>
        <strain evidence="4 5">DHF22</strain>
    </source>
</reference>
<sequence length="315" mass="33647">MSEFSPALSEGMREFVDTAATFRSASDDWAARRAAFARQCAHFTPLPARPLVVEDRTIGGVTTRVYQPAHEAPECGWPVLVYFHGGGWTMGDHSTHDWFAHALLARADLAIVAVDYRLAPEFSYPAPLDDGLAVWNAIAASAWPFDSGRAAVSGDSAGGTIAAALCMALRARGQAQPRAQALLYPVLSADTAFASMREHALAPMLSAQGLADSIALYLPDERTRHTEEAMPLASKDFGGLAPALLIVATEDVLRDQAVDYAARVREAGGTAEVLLAEGCVHGALRATYLPEAVACYERIAEFLIAYDAAGRTVQN</sequence>
<name>A0A7Z2JIV8_9BURK</name>
<gene>
    <name evidence="4" type="ORF">FAZ98_27835</name>
</gene>
<dbReference type="GO" id="GO:0016787">
    <property type="term" value="F:hydrolase activity"/>
    <property type="evidence" value="ECO:0007669"/>
    <property type="project" value="UniProtKB-KW"/>
</dbReference>
<comment type="similarity">
    <text evidence="1">Belongs to the 'GDXG' lipolytic enzyme family.</text>
</comment>
<dbReference type="Proteomes" id="UP000433577">
    <property type="component" value="Chromosome 3"/>
</dbReference>
<dbReference type="PANTHER" id="PTHR48081">
    <property type="entry name" value="AB HYDROLASE SUPERFAMILY PROTEIN C4A8.06C"/>
    <property type="match status" value="1"/>
</dbReference>
<evidence type="ECO:0000256" key="1">
    <source>
        <dbReference type="ARBA" id="ARBA00010515"/>
    </source>
</evidence>
<dbReference type="SUPFAM" id="SSF53474">
    <property type="entry name" value="alpha/beta-Hydrolases"/>
    <property type="match status" value="1"/>
</dbReference>
<evidence type="ECO:0000313" key="5">
    <source>
        <dbReference type="Proteomes" id="UP000433577"/>
    </source>
</evidence>
<feature type="domain" description="Alpha/beta hydrolase fold-3" evidence="3">
    <location>
        <begin position="80"/>
        <end position="283"/>
    </location>
</feature>
<protein>
    <submittedName>
        <fullName evidence="4">Alpha/beta hydrolase fold domain-containing protein</fullName>
    </submittedName>
</protein>
<dbReference type="EMBL" id="CP046915">
    <property type="protein sequence ID" value="QGZ65558.1"/>
    <property type="molecule type" value="Genomic_DNA"/>
</dbReference>
<dbReference type="InterPro" id="IPR029058">
    <property type="entry name" value="AB_hydrolase_fold"/>
</dbReference>
<organism evidence="4 5">
    <name type="scientific">Paraburkholderia acidisoli</name>
    <dbReference type="NCBI Taxonomy" id="2571748"/>
    <lineage>
        <taxon>Bacteria</taxon>
        <taxon>Pseudomonadati</taxon>
        <taxon>Pseudomonadota</taxon>
        <taxon>Betaproteobacteria</taxon>
        <taxon>Burkholderiales</taxon>
        <taxon>Burkholderiaceae</taxon>
        <taxon>Paraburkholderia</taxon>
    </lineage>
</organism>
<keyword evidence="2 4" id="KW-0378">Hydrolase</keyword>
<evidence type="ECO:0000313" key="4">
    <source>
        <dbReference type="EMBL" id="QGZ65558.1"/>
    </source>
</evidence>